<reference evidence="1 2" key="1">
    <citation type="submission" date="2023-01" db="EMBL/GenBank/DDBJ databases">
        <authorList>
            <person name="Kreplak J."/>
        </authorList>
    </citation>
    <scope>NUCLEOTIDE SEQUENCE [LARGE SCALE GENOMIC DNA]</scope>
</reference>
<keyword evidence="2" id="KW-1185">Reference proteome</keyword>
<organism evidence="1 2">
    <name type="scientific">Vicia faba</name>
    <name type="common">Broad bean</name>
    <name type="synonym">Faba vulgaris</name>
    <dbReference type="NCBI Taxonomy" id="3906"/>
    <lineage>
        <taxon>Eukaryota</taxon>
        <taxon>Viridiplantae</taxon>
        <taxon>Streptophyta</taxon>
        <taxon>Embryophyta</taxon>
        <taxon>Tracheophyta</taxon>
        <taxon>Spermatophyta</taxon>
        <taxon>Magnoliopsida</taxon>
        <taxon>eudicotyledons</taxon>
        <taxon>Gunneridae</taxon>
        <taxon>Pentapetalae</taxon>
        <taxon>rosids</taxon>
        <taxon>fabids</taxon>
        <taxon>Fabales</taxon>
        <taxon>Fabaceae</taxon>
        <taxon>Papilionoideae</taxon>
        <taxon>50 kb inversion clade</taxon>
        <taxon>NPAAA clade</taxon>
        <taxon>Hologalegina</taxon>
        <taxon>IRL clade</taxon>
        <taxon>Fabeae</taxon>
        <taxon>Vicia</taxon>
    </lineage>
</organism>
<proteinExistence type="predicted"/>
<dbReference type="Proteomes" id="UP001157006">
    <property type="component" value="Chromosome 1S"/>
</dbReference>
<dbReference type="AlphaFoldDB" id="A0AAV0Z331"/>
<protein>
    <submittedName>
        <fullName evidence="1">Uncharacterized protein</fullName>
    </submittedName>
</protein>
<sequence length="120" mass="13428">MSFDDGVEEENVGVMGMVEDESGIRGLLKRGADGDEMGEDLVGLVEAMAEEVGVDLWKITLGFGLVKEMQNFSLYLLQTFVHSHSNYTSRTNKSDPKIRMRSDSLECFTTHYIPSLFTLI</sequence>
<gene>
    <name evidence="1" type="ORF">VFH_I053080</name>
</gene>
<evidence type="ECO:0000313" key="1">
    <source>
        <dbReference type="EMBL" id="CAI8592679.1"/>
    </source>
</evidence>
<name>A0AAV0Z331_VICFA</name>
<dbReference type="EMBL" id="OX451735">
    <property type="protein sequence ID" value="CAI8592679.1"/>
    <property type="molecule type" value="Genomic_DNA"/>
</dbReference>
<evidence type="ECO:0000313" key="2">
    <source>
        <dbReference type="Proteomes" id="UP001157006"/>
    </source>
</evidence>
<accession>A0AAV0Z331</accession>